<feature type="compositionally biased region" description="Low complexity" evidence="4">
    <location>
        <begin position="835"/>
        <end position="847"/>
    </location>
</feature>
<feature type="binding site" evidence="3">
    <location>
        <begin position="924"/>
        <end position="931"/>
    </location>
    <ligand>
        <name>ATP</name>
        <dbReference type="ChEBI" id="CHEBI:30616"/>
    </ligand>
</feature>
<dbReference type="InterPro" id="IPR002543">
    <property type="entry name" value="FtsK_dom"/>
</dbReference>
<keyword evidence="8" id="KW-1185">Reference proteome</keyword>
<dbReference type="InterPro" id="IPR050206">
    <property type="entry name" value="FtsK/SpoIIIE/SftA"/>
</dbReference>
<keyword evidence="5" id="KW-0472">Membrane</keyword>
<evidence type="ECO:0000256" key="5">
    <source>
        <dbReference type="SAM" id="Phobius"/>
    </source>
</evidence>
<feature type="transmembrane region" description="Helical" evidence="5">
    <location>
        <begin position="138"/>
        <end position="154"/>
    </location>
</feature>
<feature type="compositionally biased region" description="Low complexity" evidence="4">
    <location>
        <begin position="95"/>
        <end position="108"/>
    </location>
</feature>
<evidence type="ECO:0000313" key="8">
    <source>
        <dbReference type="Proteomes" id="UP001165561"/>
    </source>
</evidence>
<feature type="domain" description="FtsK" evidence="6">
    <location>
        <begin position="907"/>
        <end position="1098"/>
    </location>
</feature>
<keyword evidence="5" id="KW-0812">Transmembrane</keyword>
<feature type="non-terminal residue" evidence="7">
    <location>
        <position position="1115"/>
    </location>
</feature>
<keyword evidence="5" id="KW-1133">Transmembrane helix</keyword>
<dbReference type="PANTHER" id="PTHR22683">
    <property type="entry name" value="SPORULATION PROTEIN RELATED"/>
    <property type="match status" value="1"/>
</dbReference>
<dbReference type="InterPro" id="IPR003593">
    <property type="entry name" value="AAA+_ATPase"/>
</dbReference>
<comment type="caution">
    <text evidence="7">The sequence shown here is derived from an EMBL/GenBank/DDBJ whole genome shotgun (WGS) entry which is preliminary data.</text>
</comment>
<dbReference type="SUPFAM" id="SSF52540">
    <property type="entry name" value="P-loop containing nucleoside triphosphate hydrolases"/>
    <property type="match status" value="2"/>
</dbReference>
<evidence type="ECO:0000256" key="1">
    <source>
        <dbReference type="ARBA" id="ARBA00022741"/>
    </source>
</evidence>
<organism evidence="7 8">
    <name type="scientific">Georgenia halotolerans</name>
    <dbReference type="NCBI Taxonomy" id="3028317"/>
    <lineage>
        <taxon>Bacteria</taxon>
        <taxon>Bacillati</taxon>
        <taxon>Actinomycetota</taxon>
        <taxon>Actinomycetes</taxon>
        <taxon>Micrococcales</taxon>
        <taxon>Bogoriellaceae</taxon>
        <taxon>Georgenia</taxon>
    </lineage>
</organism>
<name>A0ABT5TZG6_9MICO</name>
<dbReference type="CDD" id="cd01127">
    <property type="entry name" value="TrwB_TraG_TraD_VirD4"/>
    <property type="match status" value="1"/>
</dbReference>
<reference evidence="7" key="1">
    <citation type="submission" date="2023-02" db="EMBL/GenBank/DDBJ databases">
        <title>Georgenia sp.10Sc9-8, isolated from a soil sample collected from the Taklamakan desert.</title>
        <authorList>
            <person name="Liu S."/>
        </authorList>
    </citation>
    <scope>NUCLEOTIDE SEQUENCE</scope>
    <source>
        <strain evidence="7">10Sc9-8</strain>
    </source>
</reference>
<evidence type="ECO:0000256" key="4">
    <source>
        <dbReference type="SAM" id="MobiDB-lite"/>
    </source>
</evidence>
<dbReference type="EMBL" id="JARACI010001110">
    <property type="protein sequence ID" value="MDD9207472.1"/>
    <property type="molecule type" value="Genomic_DNA"/>
</dbReference>
<feature type="domain" description="FtsK" evidence="6">
    <location>
        <begin position="570"/>
        <end position="758"/>
    </location>
</feature>
<evidence type="ECO:0000256" key="3">
    <source>
        <dbReference type="PROSITE-ProRule" id="PRU00289"/>
    </source>
</evidence>
<dbReference type="Pfam" id="PF01580">
    <property type="entry name" value="FtsK_SpoIIIE"/>
    <property type="match status" value="2"/>
</dbReference>
<dbReference type="PROSITE" id="PS50901">
    <property type="entry name" value="FTSK"/>
    <property type="match status" value="2"/>
</dbReference>
<dbReference type="InterPro" id="IPR027417">
    <property type="entry name" value="P-loop_NTPase"/>
</dbReference>
<dbReference type="Proteomes" id="UP001165561">
    <property type="component" value="Unassembled WGS sequence"/>
</dbReference>
<accession>A0ABT5TZG6</accession>
<evidence type="ECO:0000313" key="7">
    <source>
        <dbReference type="EMBL" id="MDD9207472.1"/>
    </source>
</evidence>
<gene>
    <name evidence="7" type="ORF">PU560_13505</name>
</gene>
<feature type="binding site" evidence="3">
    <location>
        <begin position="588"/>
        <end position="595"/>
    </location>
    <ligand>
        <name>ATP</name>
        <dbReference type="ChEBI" id="CHEBI:30616"/>
    </ligand>
</feature>
<dbReference type="PANTHER" id="PTHR22683:SF1">
    <property type="entry name" value="TYPE VII SECRETION SYSTEM PROTEIN ESSC"/>
    <property type="match status" value="1"/>
</dbReference>
<feature type="region of interest" description="Disordered" evidence="4">
    <location>
        <begin position="814"/>
        <end position="847"/>
    </location>
</feature>
<proteinExistence type="predicted"/>
<protein>
    <submittedName>
        <fullName evidence="7">FtsK/SpoIIIE domain-containing protein</fullName>
    </submittedName>
</protein>
<evidence type="ECO:0000259" key="6">
    <source>
        <dbReference type="PROSITE" id="PS50901"/>
    </source>
</evidence>
<keyword evidence="1 3" id="KW-0547">Nucleotide-binding</keyword>
<evidence type="ECO:0000256" key="2">
    <source>
        <dbReference type="ARBA" id="ARBA00022840"/>
    </source>
</evidence>
<dbReference type="SMART" id="SM00382">
    <property type="entry name" value="AAA"/>
    <property type="match status" value="2"/>
</dbReference>
<feature type="region of interest" description="Disordered" evidence="4">
    <location>
        <begin position="88"/>
        <end position="132"/>
    </location>
</feature>
<dbReference type="Gene3D" id="3.40.50.300">
    <property type="entry name" value="P-loop containing nucleotide triphosphate hydrolases"/>
    <property type="match status" value="3"/>
</dbReference>
<keyword evidence="2 3" id="KW-0067">ATP-binding</keyword>
<sequence>MGAVRIKLTLLRAAADPADLLLTVADTTTVADVADGLRLTDPPAASAARRVTLRVHGAGSVAGVLPGHVRAAQVVRPGSVVSVVPDGTAAPAADRGPTVRTPTGGPVPFNRSPVPTPAFDGETVRAPRPPDPPRSTRFPLVLLLAPLVLAPILLVGGRNALSLVFLAMMPVMVLGTYLDQRLTGRRSHRAAAARFTRTLEAVRADLTDRQDQEREARVGAQPPTAELVAAALSLAPLLWSRRPDQPAFGELCLGTGTMPSGTTLELPERGAAPAELWEQLTRLRAGVTDVRDVPVTVGLRRVGCLGLAGSRPVLDAVCRTQVLRLVTLHSPAELVLVVLTSPGRQDRWDWAKWLPHVDPQHSPLPGTRLAADPAGQRGVLDGLEQLVAERESARRDRAPVPLVVVVVDDAVPGGRARLVQLAEEGPGAGVHVLWCAERVEELPAACRAFLRITGPPADGAQGLPADGAEGPPALLHDGAQVHPVVCETVGNATALTVARHLCAVVDAGATGRDTGLPQRVRYLALPGAEGASEPDRILRRWQETGSGAPGRTTPPRVRGHLRALVGTAGAAPFHLDLDTQGPHAMVGGTTGSGKSELLQAWVLGMATAHGPDRVTFLLVDYKGGSAFAGCVDLPHTVGLVTDLSAHLARRALTSLRAELEHRERLLARKGAADLVALELAGDTDTPPRLVVVVDEFATLATEMPQFLDGVVDVAQRGRSLGLHLILATQRPAGVITDNLRANTSLRVVLRTADENDSIDVLGLPVAAHVDLRTPGRGAARTGRGPAVLFQTGHVGGRATSGRPALRVETLGVGPSVRWEPRGDTPLLGPGGGAADSGSPGAPSSEEPTDLVRVVSAVRAAAGSASLPPPRRPWLPTLGPVQDLADLPRRTDAELVLGVVDDPARQRQVPYVFRPDVDGSIAVYGAGGSGKSTALRTLAVAAARTVGGGPVHVYGLDFSSGGLAALSDLPHVGAVIDGEDGERLERLVRRTHEQVSDRAARYAAAGAGTITEYRRVADRPDEARILLLLDGFAAFRSGWETDVGRALTYQRLLRLLVDGRAVGVHAAVTAERPGAIPTTVTGSVPRRVVLRQADEDAYTVLGVPRDVLAATSPPGR</sequence>